<evidence type="ECO:0000256" key="1">
    <source>
        <dbReference type="ARBA" id="ARBA00004141"/>
    </source>
</evidence>
<dbReference type="InterPro" id="IPR018503">
    <property type="entry name" value="Tetraspanin_CS"/>
</dbReference>
<evidence type="ECO:0000256" key="6">
    <source>
        <dbReference type="SAM" id="Phobius"/>
    </source>
</evidence>
<evidence type="ECO:0000313" key="8">
    <source>
        <dbReference type="RefSeq" id="XP_030636550.1"/>
    </source>
</evidence>
<feature type="transmembrane region" description="Helical" evidence="6">
    <location>
        <begin position="52"/>
        <end position="71"/>
    </location>
</feature>
<dbReference type="Gene3D" id="1.10.1450.10">
    <property type="entry name" value="Tetraspanin"/>
    <property type="match status" value="1"/>
</dbReference>
<evidence type="ECO:0000256" key="3">
    <source>
        <dbReference type="ARBA" id="ARBA00022692"/>
    </source>
</evidence>
<dbReference type="Pfam" id="PF00335">
    <property type="entry name" value="Tetraspanin"/>
    <property type="match status" value="1"/>
</dbReference>
<dbReference type="InParanoid" id="A0A6J2VTZ4"/>
<dbReference type="SUPFAM" id="SSF48652">
    <property type="entry name" value="Tetraspanin"/>
    <property type="match status" value="1"/>
</dbReference>
<evidence type="ECO:0000313" key="7">
    <source>
        <dbReference type="Proteomes" id="UP000504632"/>
    </source>
</evidence>
<sequence>MAPVNIHLKRGFITTDIILGVVGTVILAFTLFSHGHVSREEEVQPYVPGVTILYIIGGITFLMSVFGLFGAMKEKPWALIVFSVGMILLILLLIVISGNAIYAKVKFPEQLFNDTVLSDQTPEFQNMVESWQTLFHCCGLNRGYQEWEGHIPHSCLCEQPEESLSPCIEVELLNGTTKTDIKVYKEPCLPHIISSMTLVFDVMLVILLGYAAFLIIATGMAIAIACQKRRTSITPPVKFSAESSNSKYTELSYNTDND</sequence>
<comment type="similarity">
    <text evidence="2">Belongs to the tetraspanin (TM4SF) family.</text>
</comment>
<evidence type="ECO:0000256" key="5">
    <source>
        <dbReference type="ARBA" id="ARBA00023136"/>
    </source>
</evidence>
<dbReference type="GO" id="GO:0016020">
    <property type="term" value="C:membrane"/>
    <property type="evidence" value="ECO:0007669"/>
    <property type="project" value="UniProtKB-SubCell"/>
</dbReference>
<dbReference type="Proteomes" id="UP000504632">
    <property type="component" value="Chromosome 1"/>
</dbReference>
<keyword evidence="5 6" id="KW-0472">Membrane</keyword>
<evidence type="ECO:0000256" key="2">
    <source>
        <dbReference type="ARBA" id="ARBA00006840"/>
    </source>
</evidence>
<reference evidence="8" key="1">
    <citation type="submission" date="2025-08" db="UniProtKB">
        <authorList>
            <consortium name="RefSeq"/>
        </authorList>
    </citation>
    <scope>IDENTIFICATION</scope>
</reference>
<dbReference type="OrthoDB" id="438211at2759"/>
<dbReference type="GeneID" id="115817395"/>
<keyword evidence="3 6" id="KW-0812">Transmembrane</keyword>
<accession>A0A6J2VTZ4</accession>
<keyword evidence="4 6" id="KW-1133">Transmembrane helix</keyword>
<evidence type="ECO:0000256" key="4">
    <source>
        <dbReference type="ARBA" id="ARBA00022989"/>
    </source>
</evidence>
<organism evidence="7 8">
    <name type="scientific">Chanos chanos</name>
    <name type="common">Milkfish</name>
    <name type="synonym">Mugil chanos</name>
    <dbReference type="NCBI Taxonomy" id="29144"/>
    <lineage>
        <taxon>Eukaryota</taxon>
        <taxon>Metazoa</taxon>
        <taxon>Chordata</taxon>
        <taxon>Craniata</taxon>
        <taxon>Vertebrata</taxon>
        <taxon>Euteleostomi</taxon>
        <taxon>Actinopterygii</taxon>
        <taxon>Neopterygii</taxon>
        <taxon>Teleostei</taxon>
        <taxon>Ostariophysi</taxon>
        <taxon>Gonorynchiformes</taxon>
        <taxon>Chanidae</taxon>
        <taxon>Chanos</taxon>
    </lineage>
</organism>
<name>A0A6J2VTZ4_CHACN</name>
<dbReference type="PROSITE" id="PS00421">
    <property type="entry name" value="TM4_1"/>
    <property type="match status" value="1"/>
</dbReference>
<dbReference type="RefSeq" id="XP_030636550.1">
    <property type="nucleotide sequence ID" value="XM_030780690.1"/>
</dbReference>
<dbReference type="InterPro" id="IPR018499">
    <property type="entry name" value="Tetraspanin/Peripherin"/>
</dbReference>
<dbReference type="PANTHER" id="PTHR19282">
    <property type="entry name" value="TETRASPANIN"/>
    <property type="match status" value="1"/>
</dbReference>
<proteinExistence type="inferred from homology"/>
<feature type="transmembrane region" description="Helical" evidence="6">
    <location>
        <begin position="78"/>
        <end position="102"/>
    </location>
</feature>
<feature type="transmembrane region" description="Helical" evidence="6">
    <location>
        <begin position="202"/>
        <end position="226"/>
    </location>
</feature>
<gene>
    <name evidence="8" type="primary">LOC115817395</name>
</gene>
<dbReference type="InterPro" id="IPR008952">
    <property type="entry name" value="Tetraspanin_EC2_sf"/>
</dbReference>
<comment type="subcellular location">
    <subcellularLocation>
        <location evidence="1">Membrane</location>
        <topology evidence="1">Multi-pass membrane protein</topology>
    </subcellularLocation>
</comment>
<dbReference type="AlphaFoldDB" id="A0A6J2VTZ4"/>
<protein>
    <submittedName>
        <fullName evidence="8">Tetraspanin-17</fullName>
    </submittedName>
</protein>
<keyword evidence="7" id="KW-1185">Reference proteome</keyword>
<feature type="transmembrane region" description="Helical" evidence="6">
    <location>
        <begin position="12"/>
        <end position="32"/>
    </location>
</feature>